<comment type="caution">
    <text evidence="1">The sequence shown here is derived from an EMBL/GenBank/DDBJ whole genome shotgun (WGS) entry which is preliminary data.</text>
</comment>
<keyword evidence="2" id="KW-1185">Reference proteome</keyword>
<organism evidence="1 2">
    <name type="scientific">Desulfosporosinus fructosivorans</name>
    <dbReference type="NCBI Taxonomy" id="2018669"/>
    <lineage>
        <taxon>Bacteria</taxon>
        <taxon>Bacillati</taxon>
        <taxon>Bacillota</taxon>
        <taxon>Clostridia</taxon>
        <taxon>Eubacteriales</taxon>
        <taxon>Desulfitobacteriaceae</taxon>
        <taxon>Desulfosporosinus</taxon>
    </lineage>
</organism>
<dbReference type="AlphaFoldDB" id="A0A4Z0R0P7"/>
<keyword evidence="1" id="KW-0418">Kinase</keyword>
<dbReference type="EMBL" id="SPQQ01000009">
    <property type="protein sequence ID" value="TGE36099.1"/>
    <property type="molecule type" value="Genomic_DNA"/>
</dbReference>
<proteinExistence type="predicted"/>
<reference evidence="1 2" key="1">
    <citation type="submission" date="2019-03" db="EMBL/GenBank/DDBJ databases">
        <title>Draft Genome Sequence of Desulfosporosinus fructosivorans Strain 63.6F, Isolated from Marine Sediment in the Baltic Sea.</title>
        <authorList>
            <person name="Hausmann B."/>
            <person name="Vandieken V."/>
            <person name="Pjevac P."/>
            <person name="Schreck K."/>
            <person name="Herbold C.W."/>
            <person name="Loy A."/>
        </authorList>
    </citation>
    <scope>NUCLEOTIDE SEQUENCE [LARGE SCALE GENOMIC DNA]</scope>
    <source>
        <strain evidence="1 2">63.6F</strain>
    </source>
</reference>
<evidence type="ECO:0000313" key="1">
    <source>
        <dbReference type="EMBL" id="TGE36099.1"/>
    </source>
</evidence>
<dbReference type="OrthoDB" id="9805740at2"/>
<evidence type="ECO:0000313" key="2">
    <source>
        <dbReference type="Proteomes" id="UP000298460"/>
    </source>
</evidence>
<dbReference type="Proteomes" id="UP000298460">
    <property type="component" value="Unassembled WGS sequence"/>
</dbReference>
<name>A0A4Z0R0P7_9FIRM</name>
<dbReference type="PROSITE" id="PS51257">
    <property type="entry name" value="PROKAR_LIPOPROTEIN"/>
    <property type="match status" value="1"/>
</dbReference>
<keyword evidence="1" id="KW-0808">Transferase</keyword>
<dbReference type="GO" id="GO:0016301">
    <property type="term" value="F:kinase activity"/>
    <property type="evidence" value="ECO:0007669"/>
    <property type="project" value="UniProtKB-KW"/>
</dbReference>
<gene>
    <name evidence="1" type="ORF">E4K67_21445</name>
</gene>
<dbReference type="RefSeq" id="WP_135550463.1">
    <property type="nucleotide sequence ID" value="NZ_SPQQ01000009.1"/>
</dbReference>
<protein>
    <submittedName>
        <fullName evidence="1">Alpha-ribazole kinase</fullName>
    </submittedName>
</protein>
<sequence>MGYLGRDVEVVLINQAQYLVASCDSCGAIGMKDLDTLKITWSITGRLTTRVALLEVLSTGAVPQMMTVAISNELHPTGEQILKGVQQELDSAGLSTLSMAISTEKNMVTQQTGLGISVIGVSEKYQLRVGITQAGDDVYCLGLPKVGPEVNNPNDTEIVQVKHIQFLLDILGVHDIVPVGSRGIRTEAQQLATNLNCQLFFDPACGLDLDKSAGPSTCLIFSALSSLASDILLSSFPRLPITKVGRLSKI</sequence>
<accession>A0A4Z0R0P7</accession>